<dbReference type="Pfam" id="PF01704">
    <property type="entry name" value="UDPGP"/>
    <property type="match status" value="1"/>
</dbReference>
<organism evidence="7 9">
    <name type="scientific">Terfezia boudieri ATCC MYA-4762</name>
    <dbReference type="NCBI Taxonomy" id="1051890"/>
    <lineage>
        <taxon>Eukaryota</taxon>
        <taxon>Fungi</taxon>
        <taxon>Dikarya</taxon>
        <taxon>Ascomycota</taxon>
        <taxon>Pezizomycotina</taxon>
        <taxon>Pezizomycetes</taxon>
        <taxon>Pezizales</taxon>
        <taxon>Pezizaceae</taxon>
        <taxon>Terfezia</taxon>
    </lineage>
</organism>
<gene>
    <name evidence="8" type="ORF">L211DRAFT_839046</name>
    <name evidence="7" type="ORF">L211DRAFT_843541</name>
</gene>
<evidence type="ECO:0000256" key="1">
    <source>
        <dbReference type="ARBA" id="ARBA00005208"/>
    </source>
</evidence>
<reference evidence="7 9" key="1">
    <citation type="journal article" date="2018" name="Nat. Ecol. Evol.">
        <title>Pezizomycetes genomes reveal the molecular basis of ectomycorrhizal truffle lifestyle.</title>
        <authorList>
            <person name="Murat C."/>
            <person name="Payen T."/>
            <person name="Noel B."/>
            <person name="Kuo A."/>
            <person name="Morin E."/>
            <person name="Chen J."/>
            <person name="Kohler A."/>
            <person name="Krizsan K."/>
            <person name="Balestrini R."/>
            <person name="Da Silva C."/>
            <person name="Montanini B."/>
            <person name="Hainaut M."/>
            <person name="Levati E."/>
            <person name="Barry K.W."/>
            <person name="Belfiori B."/>
            <person name="Cichocki N."/>
            <person name="Clum A."/>
            <person name="Dockter R.B."/>
            <person name="Fauchery L."/>
            <person name="Guy J."/>
            <person name="Iotti M."/>
            <person name="Le Tacon F."/>
            <person name="Lindquist E.A."/>
            <person name="Lipzen A."/>
            <person name="Malagnac F."/>
            <person name="Mello A."/>
            <person name="Molinier V."/>
            <person name="Miyauchi S."/>
            <person name="Poulain J."/>
            <person name="Riccioni C."/>
            <person name="Rubini A."/>
            <person name="Sitrit Y."/>
            <person name="Splivallo R."/>
            <person name="Traeger S."/>
            <person name="Wang M."/>
            <person name="Zifcakova L."/>
            <person name="Wipf D."/>
            <person name="Zambonelli A."/>
            <person name="Paolocci F."/>
            <person name="Nowrousian M."/>
            <person name="Ottonello S."/>
            <person name="Baldrian P."/>
            <person name="Spatafora J.W."/>
            <person name="Henrissat B."/>
            <person name="Nagy L.G."/>
            <person name="Aury J.M."/>
            <person name="Wincker P."/>
            <person name="Grigoriev I.V."/>
            <person name="Bonfante P."/>
            <person name="Martin F.M."/>
        </authorList>
    </citation>
    <scope>NUCLEOTIDE SEQUENCE [LARGE SCALE GENOMIC DNA]</scope>
    <source>
        <strain evidence="7 9">ATCC MYA-4762</strain>
    </source>
</reference>
<comment type="catalytic activity">
    <reaction evidence="6">
        <text>N-acetyl-alpha-D-glucosamine 1-phosphate + UTP + H(+) = UDP-N-acetyl-alpha-D-glucosamine + diphosphate</text>
        <dbReference type="Rhea" id="RHEA:13509"/>
        <dbReference type="ChEBI" id="CHEBI:15378"/>
        <dbReference type="ChEBI" id="CHEBI:33019"/>
        <dbReference type="ChEBI" id="CHEBI:46398"/>
        <dbReference type="ChEBI" id="CHEBI:57705"/>
        <dbReference type="ChEBI" id="CHEBI:57776"/>
        <dbReference type="EC" id="2.7.7.23"/>
    </reaction>
</comment>
<dbReference type="FunFam" id="3.90.550.10:FF:000075">
    <property type="entry name" value="Probable UDP-N-acetylglucosamine pyrophosphorylase"/>
    <property type="match status" value="1"/>
</dbReference>
<dbReference type="GO" id="GO:0003977">
    <property type="term" value="F:UDP-N-acetylglucosamine diphosphorylase activity"/>
    <property type="evidence" value="ECO:0007669"/>
    <property type="project" value="UniProtKB-EC"/>
</dbReference>
<evidence type="ECO:0000256" key="2">
    <source>
        <dbReference type="ARBA" id="ARBA00010401"/>
    </source>
</evidence>
<dbReference type="STRING" id="1051890.A0A3N4LAN7"/>
<evidence type="ECO:0000256" key="3">
    <source>
        <dbReference type="ARBA" id="ARBA00012457"/>
    </source>
</evidence>
<proteinExistence type="inferred from homology"/>
<keyword evidence="4 7" id="KW-0808">Transferase</keyword>
<dbReference type="GO" id="GO:0006048">
    <property type="term" value="P:UDP-N-acetylglucosamine biosynthetic process"/>
    <property type="evidence" value="ECO:0007669"/>
    <property type="project" value="TreeGrafter"/>
</dbReference>
<dbReference type="SUPFAM" id="SSF53448">
    <property type="entry name" value="Nucleotide-diphospho-sugar transferases"/>
    <property type="match status" value="1"/>
</dbReference>
<comment type="pathway">
    <text evidence="1">Nucleotide-sugar biosynthesis; UDP-N-acetyl-alpha-D-glucosamine biosynthesis; UDP-N-acetyl-alpha-D-glucosamine from N-acetyl-alpha-D-glucosamine 1-phosphate: step 1/1.</text>
</comment>
<dbReference type="AlphaFoldDB" id="A0A3N4LAN7"/>
<evidence type="ECO:0000313" key="8">
    <source>
        <dbReference type="EMBL" id="RPB23090.1"/>
    </source>
</evidence>
<evidence type="ECO:0000256" key="6">
    <source>
        <dbReference type="ARBA" id="ARBA00048493"/>
    </source>
</evidence>
<evidence type="ECO:0000256" key="4">
    <source>
        <dbReference type="ARBA" id="ARBA00022679"/>
    </source>
</evidence>
<comment type="similarity">
    <text evidence="2">Belongs to the UDPGP type 1 family.</text>
</comment>
<dbReference type="EMBL" id="ML121548">
    <property type="protein sequence ID" value="RPB23090.1"/>
    <property type="molecule type" value="Genomic_DNA"/>
</dbReference>
<sequence length="511" mass="55903">MAGLIQGTLQALHLASTPQTPTPEQVAELRTEYKKYDQDHVFAFWDELSNAEKRALFDQLSGFKPARISCLAKEALQPPLPAENPTVEPLPQNVTASILDSDPAAIKAWYESGLEVIGRGEVAVILMAGGQGTRLGSSDPKGCFDIGLPSHKSLFQLQAERIIKVQKLAAAKVGNEKTAIVPWYIMTSGPTRGPTEAFFEKNKYFGLDKENVILFEQGVLPCISNEGKILLQTKSRVAVAPDGNGGIYQAIIVSSVLTSLQTRGIKHVHAYCVDNSLVRVADPTFIGFASSKSVSLATKVVRKRAANESVGLIILKNGKPDVVEYSEIDEATCEAKDERDPSILKFRAANIVNHYYSTEFLESIPEWVHALPHHIARKKIPYCDPATGEEISPAKPNGIKLEQFVFDVFPRIPLEKFACLEVRREDEFSPLKNGKGSKEDNAETSRADVMEQGRRWMVAAGATVVSENADETGVEVSPLISYGGEGLEEIFKGKEVVAPAKVESVLKDELE</sequence>
<keyword evidence="9" id="KW-1185">Reference proteome</keyword>
<dbReference type="InterPro" id="IPR029044">
    <property type="entry name" value="Nucleotide-diphossugar_trans"/>
</dbReference>
<evidence type="ECO:0000256" key="5">
    <source>
        <dbReference type="ARBA" id="ARBA00022695"/>
    </source>
</evidence>
<dbReference type="InterPro" id="IPR039741">
    <property type="entry name" value="UDP-sugar_pyrophosphorylase"/>
</dbReference>
<dbReference type="InterPro" id="IPR002618">
    <property type="entry name" value="UDPGP_fam"/>
</dbReference>
<keyword evidence="5" id="KW-0548">Nucleotidyltransferase</keyword>
<dbReference type="PANTHER" id="PTHR11952">
    <property type="entry name" value="UDP- GLUCOSE PYROPHOSPHORYLASE"/>
    <property type="match status" value="1"/>
</dbReference>
<evidence type="ECO:0000313" key="9">
    <source>
        <dbReference type="Proteomes" id="UP000267821"/>
    </source>
</evidence>
<dbReference type="CDD" id="cd04193">
    <property type="entry name" value="UDPGlcNAc_PPase"/>
    <property type="match status" value="1"/>
</dbReference>
<dbReference type="EMBL" id="ML121623">
    <property type="protein sequence ID" value="RPB18542.1"/>
    <property type="molecule type" value="Genomic_DNA"/>
</dbReference>
<dbReference type="OrthoDB" id="532420at2759"/>
<dbReference type="Proteomes" id="UP000267821">
    <property type="component" value="Unassembled WGS sequence"/>
</dbReference>
<accession>A0A3N4LAN7</accession>
<name>A0A3N4LAN7_9PEZI</name>
<dbReference type="PANTHER" id="PTHR11952:SF2">
    <property type="entry name" value="LD24639P"/>
    <property type="match status" value="1"/>
</dbReference>
<dbReference type="EC" id="2.7.7.23" evidence="3"/>
<protein>
    <recommendedName>
        <fullName evidence="3">UDP-N-acetylglucosamine diphosphorylase</fullName>
        <ecNumber evidence="3">2.7.7.23</ecNumber>
    </recommendedName>
</protein>
<dbReference type="FunCoup" id="A0A3N4LAN7">
    <property type="interactions" value="564"/>
</dbReference>
<dbReference type="Gene3D" id="3.90.550.10">
    <property type="entry name" value="Spore Coat Polysaccharide Biosynthesis Protein SpsA, Chain A"/>
    <property type="match status" value="1"/>
</dbReference>
<evidence type="ECO:0000313" key="7">
    <source>
        <dbReference type="EMBL" id="RPB18542.1"/>
    </source>
</evidence>